<name>A0ABQ7GAP5_DUNSA</name>
<evidence type="ECO:0000313" key="3">
    <source>
        <dbReference type="Proteomes" id="UP000815325"/>
    </source>
</evidence>
<comment type="caution">
    <text evidence="2">The sequence shown here is derived from an EMBL/GenBank/DDBJ whole genome shotgun (WGS) entry which is preliminary data.</text>
</comment>
<organism evidence="2 3">
    <name type="scientific">Dunaliella salina</name>
    <name type="common">Green alga</name>
    <name type="synonym">Protococcus salinus</name>
    <dbReference type="NCBI Taxonomy" id="3046"/>
    <lineage>
        <taxon>Eukaryota</taxon>
        <taxon>Viridiplantae</taxon>
        <taxon>Chlorophyta</taxon>
        <taxon>core chlorophytes</taxon>
        <taxon>Chlorophyceae</taxon>
        <taxon>CS clade</taxon>
        <taxon>Chlamydomonadales</taxon>
        <taxon>Dunaliellaceae</taxon>
        <taxon>Dunaliella</taxon>
    </lineage>
</organism>
<protein>
    <recommendedName>
        <fullName evidence="4">Secreted protein</fullName>
    </recommendedName>
</protein>
<proteinExistence type="predicted"/>
<sequence>MTTVLVFASLFFGAASTCSRAEQNHKTFIFVGQHKFVFVLFISLSQLLFSISQCFHKSILIASIALA</sequence>
<accession>A0ABQ7GAP5</accession>
<keyword evidence="1" id="KW-0732">Signal</keyword>
<feature type="chain" id="PRO_5046809913" description="Secreted protein" evidence="1">
    <location>
        <begin position="22"/>
        <end position="67"/>
    </location>
</feature>
<evidence type="ECO:0008006" key="4">
    <source>
        <dbReference type="Google" id="ProtNLM"/>
    </source>
</evidence>
<reference evidence="2" key="1">
    <citation type="submission" date="2017-08" db="EMBL/GenBank/DDBJ databases">
        <authorList>
            <person name="Polle J.E."/>
            <person name="Barry K."/>
            <person name="Cushman J."/>
            <person name="Schmutz J."/>
            <person name="Tran D."/>
            <person name="Hathwaick L.T."/>
            <person name="Yim W.C."/>
            <person name="Jenkins J."/>
            <person name="Mckie-Krisberg Z.M."/>
            <person name="Prochnik S."/>
            <person name="Lindquist E."/>
            <person name="Dockter R.B."/>
            <person name="Adam C."/>
            <person name="Molina H."/>
            <person name="Bunkerborg J."/>
            <person name="Jin E."/>
            <person name="Buchheim M."/>
            <person name="Magnuson J."/>
        </authorList>
    </citation>
    <scope>NUCLEOTIDE SEQUENCE</scope>
    <source>
        <strain evidence="2">CCAP 19/18</strain>
    </source>
</reference>
<feature type="signal peptide" evidence="1">
    <location>
        <begin position="1"/>
        <end position="21"/>
    </location>
</feature>
<evidence type="ECO:0000256" key="1">
    <source>
        <dbReference type="SAM" id="SignalP"/>
    </source>
</evidence>
<dbReference type="EMBL" id="MU069929">
    <property type="protein sequence ID" value="KAF5831678.1"/>
    <property type="molecule type" value="Genomic_DNA"/>
</dbReference>
<evidence type="ECO:0000313" key="2">
    <source>
        <dbReference type="EMBL" id="KAF5831678.1"/>
    </source>
</evidence>
<gene>
    <name evidence="2" type="ORF">DUNSADRAFT_12732</name>
</gene>
<dbReference type="Proteomes" id="UP000815325">
    <property type="component" value="Unassembled WGS sequence"/>
</dbReference>
<keyword evidence="3" id="KW-1185">Reference proteome</keyword>